<feature type="compositionally biased region" description="Basic and acidic residues" evidence="34">
    <location>
        <begin position="715"/>
        <end position="733"/>
    </location>
</feature>
<comment type="function">
    <text evidence="32">Transmembrane protein gp41: Acts as a class I viral fusion protein. Under the current model, the protein has at least 3 conformational states: pre-fusion native state, pre-hairpin intermediate state, and post-fusion hairpin state. During fusion of viral and target intracellular membranes, the coiled coil regions (heptad repeats) assume a trimer-of-hairpins structure, positioning the fusion peptide in close proximity to the C-terminal region of the ectodomain. The formation of this structure appears to drive apposition and subsequent fusion of viral and target cell membranes. Complete fusion occurs in host cell endosomes and is dynamin-dependent, however some lipid transfer might occur at the plasma membrane. The virus undergoes clathrin-dependent internalization long before endosomal fusion, thus minimizing the surface exposure of conserved viral epitopes during fusion and reducing the efficacy of inhibitors targeting these epitopes. Membranes fusion leads to delivery of the nucleocapsid into the cytoplasm.</text>
</comment>
<keyword evidence="26 32" id="KW-0564">Palmitate</keyword>
<keyword evidence="21 32" id="KW-1164">Virus endocytosis by host</keyword>
<feature type="region of interest" description="Immunosuppression" evidence="32">
    <location>
        <begin position="563"/>
        <end position="581"/>
    </location>
</feature>
<reference evidence="37" key="1">
    <citation type="submission" date="2014-08" db="EMBL/GenBank/DDBJ databases">
        <authorList>
            <person name="Buckheit Sturdevant C."/>
            <person name="Joseph S.B."/>
            <person name="Schnell G."/>
            <person name="Price R.W."/>
            <person name="Swanstrom R."/>
            <person name="Spudich S."/>
        </authorList>
    </citation>
    <scope>NUCLEOTIDE SEQUENCE</scope>
    <source>
        <strain evidence="37">9083_081211_CSF_14</strain>
    </source>
</reference>
<dbReference type="GO" id="GO:0075512">
    <property type="term" value="P:clathrin-dependent endocytosis of virus by host cell"/>
    <property type="evidence" value="ECO:0007669"/>
    <property type="project" value="UniProtKB-UniRule"/>
</dbReference>
<evidence type="ECO:0000256" key="33">
    <source>
        <dbReference type="RuleBase" id="RU363095"/>
    </source>
</evidence>
<evidence type="ECO:0000256" key="8">
    <source>
        <dbReference type="ARBA" id="ARBA00022510"/>
    </source>
</evidence>
<evidence type="ECO:0000256" key="23">
    <source>
        <dbReference type="ARBA" id="ARBA00023046"/>
    </source>
</evidence>
<dbReference type="SUPFAM" id="SSF58069">
    <property type="entry name" value="Virus ectodomain"/>
    <property type="match status" value="1"/>
</dbReference>
<dbReference type="GO" id="GO:0052031">
    <property type="term" value="P:symbiont-mediated perturbation of host defense response"/>
    <property type="evidence" value="ECO:0007669"/>
    <property type="project" value="UniProtKB-UniRule"/>
</dbReference>
<comment type="caution">
    <text evidence="32 33">Lacks conserved residue(s) required for the propagation of feature annotation.</text>
</comment>
<comment type="domain">
    <text evidence="32">The CD4-binding region is targeted by the antibody b12.</text>
</comment>
<dbReference type="GO" id="GO:0039654">
    <property type="term" value="P:fusion of virus membrane with host endosome membrane"/>
    <property type="evidence" value="ECO:0007669"/>
    <property type="project" value="UniProtKB-UniRule"/>
</dbReference>
<dbReference type="FunFam" id="2.170.40.20:FF:000002">
    <property type="entry name" value="Envelope glycoprotein gp160"/>
    <property type="match status" value="1"/>
</dbReference>
<dbReference type="GO" id="GO:0019082">
    <property type="term" value="P:viral protein processing"/>
    <property type="evidence" value="ECO:0007669"/>
    <property type="project" value="UniProtKB-UniRule"/>
</dbReference>
<comment type="subcellular location">
    <molecule>Surface protein gp120</molecule>
    <subcellularLocation>
        <location evidence="32">Virion membrane</location>
        <topology evidence="32">Peripheral membrane protein</topology>
    </subcellularLocation>
    <subcellularLocation>
        <location evidence="32">Host cell membrane</location>
        <topology evidence="32">Peripheral membrane protein</topology>
    </subcellularLocation>
    <subcellularLocation>
        <location evidence="32">Host endosome membrane</location>
        <topology evidence="32">Single-pass type I membrane protein</topology>
    </subcellularLocation>
    <text evidence="32">The surface protein is not anchored to the viral envelope, but associates with the extravirion surface through its binding to TM. It is probably concentrated at the site of budding and incorporated into the virions possibly by contacts between the cytoplasmic tail of Env and the N-terminus of Gag.</text>
</comment>
<evidence type="ECO:0000256" key="4">
    <source>
        <dbReference type="ARBA" id="ARBA00004563"/>
    </source>
</evidence>
<dbReference type="Gene3D" id="1.20.5.490">
    <property type="entry name" value="Single helix bin"/>
    <property type="match status" value="1"/>
</dbReference>
<protein>
    <recommendedName>
        <fullName evidence="32">Envelope glycoprotein gp160</fullName>
    </recommendedName>
    <alternativeName>
        <fullName evidence="32">Env polyprotein</fullName>
    </alternativeName>
    <component>
        <recommendedName>
            <fullName evidence="32">Surface protein gp120</fullName>
            <shortName evidence="32">SU</shortName>
        </recommendedName>
        <alternativeName>
            <fullName evidence="32">Glycoprotein 120</fullName>
            <shortName evidence="32">gp120</shortName>
        </alternativeName>
    </component>
    <component>
        <recommendedName>
            <fullName evidence="32">Transmembrane protein gp41</fullName>
            <shortName evidence="32">TM</shortName>
        </recommendedName>
        <alternativeName>
            <fullName evidence="32">Glycoprotein 41</fullName>
            <shortName evidence="32">gp41</shortName>
        </alternativeName>
    </component>
</protein>
<feature type="short sequence motif" description="YXXL motif; contains endocytosis signal" evidence="32">
    <location>
        <begin position="701"/>
        <end position="704"/>
    </location>
</feature>
<evidence type="ECO:0000256" key="5">
    <source>
        <dbReference type="ARBA" id="ARBA00004578"/>
    </source>
</evidence>
<feature type="region of interest" description="Fusion peptide" evidence="32">
    <location>
        <begin position="501"/>
        <end position="521"/>
    </location>
</feature>
<dbReference type="EMBL" id="KM355048">
    <property type="protein sequence ID" value="AIX96731.1"/>
    <property type="molecule type" value="Genomic_RNA"/>
</dbReference>
<comment type="domain">
    <text evidence="32 33">The 17 amino acids long immunosuppressive region is present in many retroviral envelope proteins. Synthetic peptides derived from this relatively conserved sequence inhibit immune function in vitro and in vivo.</text>
</comment>
<comment type="subcellular location">
    <molecule>Transmembrane protein gp41</molecule>
    <subcellularLocation>
        <location evidence="32">Virion membrane</location>
        <topology evidence="32">Single-pass type I membrane protein</topology>
    </subcellularLocation>
    <subcellularLocation>
        <location evidence="32">Host cell membrane</location>
        <topology evidence="32">Single-pass type I membrane protein</topology>
    </subcellularLocation>
    <subcellularLocation>
        <location evidence="32">Host endosome membrane</location>
        <topology evidence="32">Single-pass type I membrane protein</topology>
    </subcellularLocation>
    <text evidence="32">It is probably concentrated at the site of budding and incorporated into the virions possibly by contacts between the cytoplasmic tail of Env and the N-terminus of Gag.</text>
</comment>
<keyword evidence="18 32" id="KW-0946">Virion</keyword>
<dbReference type="FunFam" id="1.10.287.210:FF:000001">
    <property type="entry name" value="Envelope glycoprotein gp160"/>
    <property type="match status" value="1"/>
</dbReference>
<comment type="domain">
    <text evidence="32">The YXXL motif is involved in determining the exact site of viral release at the surface of infected mononuclear cells and promotes endocytosis. YXXL and di-leucine endocytosis motifs interact directly or indirectly with the clathrin adapter complexes, opperate independently, and their activities are not additive.</text>
</comment>
<accession>A0A0A1CKH5</accession>
<evidence type="ECO:0000256" key="7">
    <source>
        <dbReference type="ARBA" id="ARBA00022506"/>
    </source>
</evidence>
<organism evidence="37">
    <name type="scientific">Human immunodeficiency virus type 1</name>
    <name type="common">HIV-1</name>
    <dbReference type="NCBI Taxonomy" id="11676"/>
    <lineage>
        <taxon>Viruses</taxon>
        <taxon>Riboviria</taxon>
        <taxon>Pararnavirae</taxon>
        <taxon>Artverviricota</taxon>
        <taxon>Revtraviricetes</taxon>
        <taxon>Ortervirales</taxon>
        <taxon>Retroviridae</taxon>
        <taxon>Orthoretrovirinae</taxon>
        <taxon>Lentivirus</taxon>
        <taxon>Lentivirus humimdef1</taxon>
    </lineage>
</organism>
<feature type="region of interest" description="V5" evidence="32">
    <location>
        <begin position="450"/>
        <end position="460"/>
    </location>
</feature>
<dbReference type="Pfam" id="PF00517">
    <property type="entry name" value="GP41"/>
    <property type="match status" value="1"/>
</dbReference>
<evidence type="ECO:0000256" key="1">
    <source>
        <dbReference type="ARBA" id="ARBA00004402"/>
    </source>
</evidence>
<keyword evidence="12 32" id="KW-1162">Viral penetration into host cytoplasm</keyword>
<dbReference type="InterPro" id="IPR037527">
    <property type="entry name" value="Gp160"/>
</dbReference>
<dbReference type="GO" id="GO:0044175">
    <property type="term" value="C:host cell endosome membrane"/>
    <property type="evidence" value="ECO:0007669"/>
    <property type="project" value="UniProtKB-SubCell"/>
</dbReference>
<evidence type="ECO:0000256" key="29">
    <source>
        <dbReference type="ARBA" id="ARBA00023280"/>
    </source>
</evidence>
<evidence type="ECO:0000256" key="31">
    <source>
        <dbReference type="ARBA" id="ARBA00023296"/>
    </source>
</evidence>
<evidence type="ECO:0000256" key="3">
    <source>
        <dbReference type="ARBA" id="ARBA00004505"/>
    </source>
</evidence>
<keyword evidence="29 32" id="KW-0899">Viral immunoevasion</keyword>
<comment type="function">
    <text evidence="32">Envelope glycoprotein gp160: Oligomerizes in the host endoplasmic reticulum into predominantly trimers. In a second time, gp160 transits in the host Golgi, where glycosylation is completed. The precursor is then proteolytically cleaved in the trans-Golgi and thereby activated by cellular furin or furin-like proteases to produce gp120 and gp41.</text>
</comment>
<evidence type="ECO:0000256" key="34">
    <source>
        <dbReference type="SAM" id="MobiDB-lite"/>
    </source>
</evidence>
<dbReference type="InterPro" id="IPR036377">
    <property type="entry name" value="Gp120_core_sf"/>
</dbReference>
<dbReference type="SUPFAM" id="SSF56502">
    <property type="entry name" value="gp120 core"/>
    <property type="match status" value="2"/>
</dbReference>
<evidence type="ECO:0000256" key="11">
    <source>
        <dbReference type="ARBA" id="ARBA00022581"/>
    </source>
</evidence>
<comment type="PTM">
    <text evidence="32">Highly glycosylated by host. The high number of glycan on the protein is reffered to as 'glycan shield' because it contributes to hide protein sequence from adaptive immune system.</text>
</comment>
<feature type="region of interest" description="CD4-binding loop" evidence="32">
    <location>
        <begin position="356"/>
        <end position="366"/>
    </location>
</feature>
<keyword evidence="8 32" id="KW-1170">Fusion of virus membrane with host endosomal membrane</keyword>
<comment type="subcellular location">
    <subcellularLocation>
        <location evidence="3">Host cell membrane</location>
        <topology evidence="3">Peripheral membrane protein</topology>
    </subcellularLocation>
    <subcellularLocation>
        <location evidence="1">Host cell membrane</location>
        <topology evidence="1">Single-pass type I membrane protein</topology>
    </subcellularLocation>
    <subcellularLocation>
        <location evidence="2">Host endosome membrane</location>
        <topology evidence="2">Peripheral membrane protein</topology>
    </subcellularLocation>
    <subcellularLocation>
        <location evidence="5">Host endosome membrane</location>
        <topology evidence="5">Single-pass type I membrane protein</topology>
    </subcellularLocation>
    <subcellularLocation>
        <location evidence="6">Virion membrane</location>
        <topology evidence="6">Peripheral membrane protein</topology>
    </subcellularLocation>
    <subcellularLocation>
        <location evidence="4">Virion membrane</location>
        <topology evidence="4">Single-pass type I membrane protein</topology>
    </subcellularLocation>
</comment>
<feature type="chain" id="PRO_5023414070" description="Envelope glycoprotein gp160" evidence="32">
    <location>
        <begin position="32"/>
        <end position="845"/>
    </location>
</feature>
<evidence type="ECO:0000256" key="2">
    <source>
        <dbReference type="ARBA" id="ARBA00004433"/>
    </source>
</evidence>
<evidence type="ECO:0000256" key="22">
    <source>
        <dbReference type="ARBA" id="ARBA00022989"/>
    </source>
</evidence>
<comment type="function">
    <text evidence="32">Surface protein gp120: Attaches the virus to the host lymphoid cell by binding to the primary receptor CD4. This interaction induces a structural rearrangement creating a high affinity binding site for a chemokine coreceptor like CXCR4 and/or CCR5. Acts as a ligand for CD209/DC-SIGN and CLEC4M/DC-SIGNR, which are respectively found on dendritic cells (DCs), and on endothelial cells of liver sinusoids and lymph node sinuses. These interactions allow capture of viral particles at mucosal surfaces by these cells and subsequent transmission to permissive cells. HIV subverts the migration properties of dendritic cells to gain access to CD4+ T-cells in lymph nodes. Virus transmission to permissive T-cells occurs either in trans (without DCs infection, through viral capture and transmission), or in cis (following DCs productive infection, through the usual CD4-gp120 interaction), thereby inducing a robust infection. In trans infection, bound virions remain infectious over days and it is proposed that they are not degraded, but protected in non-lysosomal acidic organelles within the DCs close to the cell membrane thus contributing to the viral infectious potential during DCs' migration from the periphery to the lymphoid tissues. On arrival at lymphoid tissues, intact virions recycle back to DCs' cell surface allowing virus transmission to CD4+ T-cells.</text>
</comment>
<comment type="miscellaneous">
    <text evidence="32">HIV-1 lineages are divided in three main groups, M (for Major), O (for Outlier), and N (for New, or Non-M, Non-O). The vast majority of strains found worldwide belong to the group M. Group O seems to be endemic to and largely confined to Cameroon and neighboring countries in West Central Africa, where these viruses represent a small minority of HIV-1 strains. The group N is represented by a limited number of isolates from Cameroonian persons. The group M is further subdivided in 9 clades or subtypes (A to D, F to H, J and K).</text>
</comment>
<dbReference type="FunFam" id="2.170.40.20:FF:000003">
    <property type="entry name" value="Envelope glycoprotein gp160"/>
    <property type="match status" value="1"/>
</dbReference>
<keyword evidence="24 32" id="KW-0175">Coiled coil</keyword>
<feature type="lipid moiety-binding region" description="S-palmitoyl cysteine; by host" evidence="32">
    <location>
        <position position="753"/>
    </location>
</feature>
<evidence type="ECO:0000256" key="12">
    <source>
        <dbReference type="ARBA" id="ARBA00022595"/>
    </source>
</evidence>
<feature type="site" description="Cleavage; by host furin" evidence="32">
    <location>
        <begin position="500"/>
        <end position="501"/>
    </location>
</feature>
<keyword evidence="30 32" id="KW-0449">Lipoprotein</keyword>
<evidence type="ECO:0000256" key="18">
    <source>
        <dbReference type="ARBA" id="ARBA00022844"/>
    </source>
</evidence>
<feature type="domain" description="Human immunodeficiency virus 1 envelope glycoprotein Gp120" evidence="35">
    <location>
        <begin position="33"/>
        <end position="135"/>
    </location>
</feature>
<comment type="domain">
    <text evidence="32">Some of the most genetically diverse regions of the viral genome are present in Env. They are called variable regions 1 through 5 (V1 through V5). Coreceptor usage of gp120 is determined mainly by the primary structure of the third variable region (V3) in the outer domain of gp120. The sequence of V3 determines which coreceptor, CCR5 and/or CXCR4 (corresponding to R5/macrophage, X4/T cell and R5X4/T cell and macrophage tropism), is used to trigger the fusion potential of the Env complex, and hence which cells the virus can infect. Binding to CCR5 involves a region adjacent in addition to V3.</text>
</comment>
<evidence type="ECO:0000256" key="17">
    <source>
        <dbReference type="ARBA" id="ARBA00022804"/>
    </source>
</evidence>
<feature type="disulfide bond" evidence="32">
    <location>
        <begin position="211"/>
        <end position="240"/>
    </location>
</feature>
<evidence type="ECO:0000256" key="21">
    <source>
        <dbReference type="ARBA" id="ARBA00022890"/>
    </source>
</evidence>
<feature type="coiled-coil region" evidence="32">
    <location>
        <begin position="622"/>
        <end position="656"/>
    </location>
</feature>
<dbReference type="GO" id="GO:0016020">
    <property type="term" value="C:membrane"/>
    <property type="evidence" value="ECO:0007669"/>
    <property type="project" value="UniProtKB-UniRule"/>
</dbReference>
<evidence type="ECO:0000256" key="10">
    <source>
        <dbReference type="ARBA" id="ARBA00022570"/>
    </source>
</evidence>
<dbReference type="GO" id="GO:0055036">
    <property type="term" value="C:virion membrane"/>
    <property type="evidence" value="ECO:0007669"/>
    <property type="project" value="UniProtKB-SubCell"/>
</dbReference>
<evidence type="ECO:0000256" key="16">
    <source>
        <dbReference type="ARBA" id="ARBA00022729"/>
    </source>
</evidence>
<keyword evidence="16 32" id="KW-0732">Signal</keyword>
<evidence type="ECO:0000259" key="35">
    <source>
        <dbReference type="Pfam" id="PF00516"/>
    </source>
</evidence>
<keyword evidence="19 32" id="KW-1043">Host membrane</keyword>
<evidence type="ECO:0000256" key="20">
    <source>
        <dbReference type="ARBA" id="ARBA00022879"/>
    </source>
</evidence>
<evidence type="ECO:0000256" key="14">
    <source>
        <dbReference type="ARBA" id="ARBA00022692"/>
    </source>
</evidence>
<dbReference type="Gene3D" id="2.170.40.20">
    <property type="entry name" value="Human immunodeficiency virus 1, Gp160, envelope glycoprotein"/>
    <property type="match status" value="2"/>
</dbReference>
<sequence length="845" mass="95374">MRVKGIKRNYQPWWKWGMMLLGMLMICSATNQLWVTVYYGVPVWKEATTTLFCASDAKAYDKEAHNVWATHACVPTDPNPQEILLTNVTENFNMWKNNMVEQMHEDIISLWDESLKPCVKLTPLCVALNCTDTNTTNSGLEGIEKGEIKNCSFNVTGSRHKVKQQYALFNKLDVVPTGDGNTTYMLISCNTSTITQACPKISFEPIPIHYCAPPGFVILKCKDKKFNGKGPCKNVSTVQCTHGIRPVVSTQLLLNGSLAEEEVVIRSENFTNNAKTIIVQLKEAVVINCTRPNNNTRKSINMGPGRAFYTTGDIIGDIRQAHCNISSMQWNNTLKQIVIKLREQFGNNKTIVFNSSSGGDPEIVTHSFNCGGEFFYCNSTKLFNSTWTNSSLENNTTESNINITLPCRIKQIINMWQGVGKAMYAPPISGPIRCSTNITGLLLTRDGGNITNNTEVFRPGGGDMRDNWRSELYKYKVVKIEPLGVAPTKAKRRVVQREKRAVGLGAVFLGFLGAAGSTMGAASITLTVQARQLLSGIVQQQNNLLRAIEAQQHLLQLTVWGIKQLQARILAVERYLQDQQLLGIWGCSGKLICTTAVPWNASWSNKSQEQIWGNMTWMQWEKEIDNYTGLIYTLLETSQNQQEKNEQELLELDKWASLWSWFDITNWLWYIKIFIMIVGGLIGLRIVFTVLSIVNRVRQGYSPLSLQTRPPAPRGPDRHGGTEEEGGERDRDRSTPLVDGFLAIIWVDLRSLCLFSYHRLRDLLLIVARTVELLGRRGWEALKYWWSLLQYWSQELKNSAISLLNVTAIAVAEGTDRVIEVLQRILRAVVHIPTRIRQGLERILQ</sequence>
<evidence type="ECO:0000256" key="19">
    <source>
        <dbReference type="ARBA" id="ARBA00022870"/>
    </source>
</evidence>
<dbReference type="GO" id="GO:1903911">
    <property type="term" value="P:positive regulation of receptor clustering"/>
    <property type="evidence" value="ECO:0007669"/>
    <property type="project" value="UniProtKB-UniRule"/>
</dbReference>
<gene>
    <name evidence="32 37" type="primary">env</name>
</gene>
<keyword evidence="13 32" id="KW-0165">Cleavage on pair of basic residues</keyword>
<dbReference type="Pfam" id="PF00516">
    <property type="entry name" value="GP120"/>
    <property type="match status" value="2"/>
</dbReference>
<feature type="transmembrane region" description="Helical" evidence="33">
    <location>
        <begin position="667"/>
        <end position="694"/>
    </location>
</feature>
<feature type="transmembrane region" description="Helical" evidence="33">
    <location>
        <begin position="20"/>
        <end position="41"/>
    </location>
</feature>
<keyword evidence="20 32" id="KW-0261">Viral envelope protein</keyword>
<keyword evidence="11 32" id="KW-0945">Host-virus interaction</keyword>
<evidence type="ECO:0000256" key="13">
    <source>
        <dbReference type="ARBA" id="ARBA00022685"/>
    </source>
</evidence>
<evidence type="ECO:0000256" key="32">
    <source>
        <dbReference type="HAMAP-Rule" id="MF_04083"/>
    </source>
</evidence>
<dbReference type="InterPro" id="IPR000777">
    <property type="entry name" value="HIV1_Gp120"/>
</dbReference>
<comment type="PTM">
    <text evidence="32">Specific enzymatic cleavages in vivo yield mature proteins. Envelope glycoproteins are synthesized as a inactive precursor that is heavily N-glycosylated and processed likely by host cell furin in the Golgi to yield the mature SU and TM proteins. The cleavage site between SU and TM requires the minimal sequence [KR]-X-[KR]-R. About 2 of the 9 disulfide bonds of gp41 are reduced by P4HB/PDI, following binding to CD4 receptor.</text>
</comment>
<dbReference type="GO" id="GO:0020002">
    <property type="term" value="C:host cell plasma membrane"/>
    <property type="evidence" value="ECO:0007669"/>
    <property type="project" value="UniProtKB-SubCell"/>
</dbReference>
<evidence type="ECO:0000256" key="25">
    <source>
        <dbReference type="ARBA" id="ARBA00023136"/>
    </source>
</evidence>
<keyword evidence="28 32" id="KW-0325">Glycoprotein</keyword>
<dbReference type="InterPro" id="IPR000328">
    <property type="entry name" value="GP41-like"/>
</dbReference>
<dbReference type="GO" id="GO:0005198">
    <property type="term" value="F:structural molecule activity"/>
    <property type="evidence" value="ECO:0007669"/>
    <property type="project" value="UniProtKB-UniRule"/>
</dbReference>
<name>A0A0A1CKH5_HV1</name>
<feature type="domain" description="Human immunodeficiency virus 1 envelope glycoprotein Gp120" evidence="35">
    <location>
        <begin position="137"/>
        <end position="500"/>
    </location>
</feature>
<keyword evidence="14 32" id="KW-0812">Transmembrane</keyword>
<keyword evidence="15 32" id="KW-0053">Apoptosis</keyword>
<comment type="miscellaneous">
    <text evidence="32">Inhibitors targeting HIV-1 viral envelope proteins are used as antiretroviral drugs. Attachment of virions to the cell surface via non-specific interactions and CD4 binding can be blocked by inhibitors that include cyanovirin-N, cyclotriazadisulfonamide analogs, PRO 2000, TNX 355 and PRO 542. In addition, BMS 806 can block CD4-induced conformational changes. Env interactions with the coreceptor molecules can be targeted by CCR5 antagonists including SCH-D, maraviroc (UK 427857) and aplaviroc (GW 873140), and the CXCR4 antagonist AMD 070. Fusion of viral and cellular membranes can be inhibited by peptides such as enfuvirtide and tifuvirtide (T 1249). Resistance to inhibitors associated with mutations in Env are observed. Most of the time, single mutations confer only a modest reduction in drug susceptibility. Combination of several mutations is usually required to develop a high-level drug resistance.</text>
</comment>
<feature type="region of interest" description="MPER; binding to GalCer" evidence="32">
    <location>
        <begin position="651"/>
        <end position="672"/>
    </location>
</feature>
<evidence type="ECO:0000256" key="26">
    <source>
        <dbReference type="ARBA" id="ARBA00023139"/>
    </source>
</evidence>
<reference evidence="37" key="2">
    <citation type="journal article" date="2015" name="PLoS Pathog.">
        <title>Compartmentalized Replication of R5 T Cell-Tropic HIV-1 in the Central Nervous System Early in the Course of Infection.</title>
        <authorList>
            <person name="Sturdevant C.B."/>
            <person name="Joseph S.B."/>
            <person name="Schnell G."/>
            <person name="Price R.W."/>
            <person name="Swanstrom R."/>
            <person name="Spudich S."/>
        </authorList>
    </citation>
    <scope>NUCLEOTIDE SEQUENCE</scope>
    <source>
        <strain evidence="37">9083_081211_CSF_14</strain>
    </source>
</reference>
<keyword evidence="31 32" id="KW-1160">Virus entry into host cell</keyword>
<comment type="subunit">
    <text evidence="32">The mature envelope protein (Env) consists of a homotrimer of non-covalently associated gp120-gp41 heterodimers. The resulting complex protrudes from the virus surface as a spike. There seems to be as few as 10 spikes on the average virion. Surface protein gp120 interacts with host CD4, CCR5 and CXCR4. Gp120 also interacts with the C-type lectins CD209/DC-SIGN and CLEC4M/DC-SIGNR (collectively referred to as DC-SIGN(R)). Gp120 and gp41 interact with GalCer. Gp120 interacts with host ITGA4/ITGB7 complex; on CD4+ T-cells, this interaction results in rapid activation of integrin ITGAL/LFA-1, which facilitates efficient cell-to-cell spreading of HIV-1. Gp120 interacts with cell-associated heparan sulfate; this interaction increases virus infectivity on permissive cells and may be involved in infection of CD4- cells.</text>
</comment>
<feature type="chain" id="PRO_5023414071" description="Transmembrane protein gp41" evidence="32">
    <location>
        <begin position="501"/>
        <end position="845"/>
    </location>
</feature>
<evidence type="ECO:0000313" key="37">
    <source>
        <dbReference type="EMBL" id="AIX96731.1"/>
    </source>
</evidence>
<keyword evidence="25 32" id="KW-0472">Membrane</keyword>
<keyword evidence="23 32" id="KW-1039">Host endosome</keyword>
<keyword evidence="27 32" id="KW-1015">Disulfide bond</keyword>
<feature type="region of interest" description="Disordered" evidence="34">
    <location>
        <begin position="704"/>
        <end position="733"/>
    </location>
</feature>
<comment type="domain">
    <text evidence="32">The membrane proximal external region (MPER) present in gp41 is a tryptophan-rich region recognized by the antibodies 2F5, Z13, and 4E10. MPER seems to play a role in fusion.</text>
</comment>
<comment type="PTM">
    <text evidence="32">Palmitoylation of the transmembrane protein and of Env polyprotein (prior to its proteolytic cleavage) is essential for their association with host cell membrane lipid rafts. Palmitoylation is therefore required for envelope trafficking to classical lipid rafts, but not for viral replication.</text>
</comment>
<evidence type="ECO:0000256" key="15">
    <source>
        <dbReference type="ARBA" id="ARBA00022703"/>
    </source>
</evidence>
<evidence type="ECO:0000256" key="28">
    <source>
        <dbReference type="ARBA" id="ARBA00023180"/>
    </source>
</evidence>
<feature type="disulfide bond" evidence="32">
    <location>
        <begin position="53"/>
        <end position="73"/>
    </location>
</feature>
<dbReference type="HAMAP" id="MF_04083">
    <property type="entry name" value="HIV_ENV"/>
    <property type="match status" value="1"/>
</dbReference>
<evidence type="ECO:0000256" key="27">
    <source>
        <dbReference type="ARBA" id="ARBA00023157"/>
    </source>
</evidence>
<evidence type="ECO:0000256" key="24">
    <source>
        <dbReference type="ARBA" id="ARBA00023054"/>
    </source>
</evidence>
<comment type="similarity">
    <text evidence="32">Belongs to the HIV-1 env protein family.</text>
</comment>
<dbReference type="GO" id="GO:0019062">
    <property type="term" value="P:virion attachment to host cell"/>
    <property type="evidence" value="ECO:0007669"/>
    <property type="project" value="UniProtKB-UniRule"/>
</dbReference>
<organismHost>
    <name type="scientific">Homo sapiens</name>
    <name type="common">Human</name>
    <dbReference type="NCBI Taxonomy" id="9606"/>
</organismHost>
<proteinExistence type="inferred from homology"/>
<feature type="disulfide bond" evidence="32">
    <location>
        <begin position="221"/>
        <end position="232"/>
    </location>
</feature>
<keyword evidence="7 32" id="KW-1168">Fusion of virus membrane with host membrane</keyword>
<keyword evidence="17 32" id="KW-1161">Viral attachment to host cell</keyword>
<dbReference type="GO" id="GO:1903908">
    <property type="term" value="P:positive regulation of plasma membrane raft polarization"/>
    <property type="evidence" value="ECO:0007669"/>
    <property type="project" value="UniProtKB-UniRule"/>
</dbReference>
<keyword evidence="9 32" id="KW-1032">Host cell membrane</keyword>
<dbReference type="GO" id="GO:0019064">
    <property type="term" value="P:fusion of virus membrane with host plasma membrane"/>
    <property type="evidence" value="ECO:0007669"/>
    <property type="project" value="UniProtKB-UniRule"/>
</dbReference>
<dbReference type="GO" id="GO:0019031">
    <property type="term" value="C:viral envelope"/>
    <property type="evidence" value="ECO:0007669"/>
    <property type="project" value="UniProtKB-KW"/>
</dbReference>
<dbReference type="Gene3D" id="1.10.287.210">
    <property type="match status" value="1"/>
</dbReference>
<dbReference type="FunFam" id="1.20.5.490:FF:000001">
    <property type="entry name" value="Envelope glycoprotein gp160"/>
    <property type="match status" value="1"/>
</dbReference>
<feature type="disulfide bond" evidence="32">
    <location>
        <begin position="587"/>
        <end position="593"/>
    </location>
</feature>
<evidence type="ECO:0000256" key="6">
    <source>
        <dbReference type="ARBA" id="ARBA00004650"/>
    </source>
</evidence>
<evidence type="ECO:0000259" key="36">
    <source>
        <dbReference type="Pfam" id="PF00517"/>
    </source>
</evidence>
<evidence type="ECO:0000256" key="9">
    <source>
        <dbReference type="ARBA" id="ARBA00022511"/>
    </source>
</evidence>
<feature type="topological domain" description="Cytoplasmic" evidence="32">
    <location>
        <begin position="695"/>
        <end position="845"/>
    </location>
</feature>
<keyword evidence="10 32" id="KW-1165">Clathrin-mediated endocytosis of virus by host</keyword>
<keyword evidence="22 32" id="KW-1133">Transmembrane helix</keyword>
<feature type="domain" description="Retroviral envelope protein GP41-like" evidence="36">
    <location>
        <begin position="519"/>
        <end position="707"/>
    </location>
</feature>
<evidence type="ECO:0000256" key="30">
    <source>
        <dbReference type="ARBA" id="ARBA00023288"/>
    </source>
</evidence>
<dbReference type="CDD" id="cd09909">
    <property type="entry name" value="HIV-1-like_HR1-HR2"/>
    <property type="match status" value="1"/>
</dbReference>